<keyword evidence="5 8" id="KW-0812">Transmembrane</keyword>
<dbReference type="Pfam" id="PF13303">
    <property type="entry name" value="PTS_EIIC_2"/>
    <property type="match status" value="1"/>
</dbReference>
<evidence type="ECO:0000256" key="5">
    <source>
        <dbReference type="ARBA" id="ARBA00022692"/>
    </source>
</evidence>
<evidence type="ECO:0000313" key="10">
    <source>
        <dbReference type="EMBL" id="MFD2828978.1"/>
    </source>
</evidence>
<reference evidence="11" key="1">
    <citation type="journal article" date="2019" name="Int. J. Syst. Evol. Microbiol.">
        <title>The Global Catalogue of Microorganisms (GCM) 10K type strain sequencing project: providing services to taxonomists for standard genome sequencing and annotation.</title>
        <authorList>
            <consortium name="The Broad Institute Genomics Platform"/>
            <consortium name="The Broad Institute Genome Sequencing Center for Infectious Disease"/>
            <person name="Wu L."/>
            <person name="Ma J."/>
        </authorList>
    </citation>
    <scope>NUCLEOTIDE SEQUENCE [LARGE SCALE GENOMIC DNA]</scope>
    <source>
        <strain evidence="11">KCTC 33575</strain>
    </source>
</reference>
<dbReference type="Proteomes" id="UP001597519">
    <property type="component" value="Unassembled WGS sequence"/>
</dbReference>
<organism evidence="10 11">
    <name type="scientific">Corticicoccus populi</name>
    <dbReference type="NCBI Taxonomy" id="1812821"/>
    <lineage>
        <taxon>Bacteria</taxon>
        <taxon>Bacillati</taxon>
        <taxon>Bacillota</taxon>
        <taxon>Bacilli</taxon>
        <taxon>Bacillales</taxon>
        <taxon>Staphylococcaceae</taxon>
        <taxon>Corticicoccus</taxon>
    </lineage>
</organism>
<evidence type="ECO:0000256" key="4">
    <source>
        <dbReference type="ARBA" id="ARBA00022597"/>
    </source>
</evidence>
<protein>
    <submittedName>
        <fullName evidence="10">PTS transporter subunit IIC</fullName>
    </submittedName>
</protein>
<feature type="transmembrane region" description="Helical" evidence="8">
    <location>
        <begin position="289"/>
        <end position="312"/>
    </location>
</feature>
<sequence length="332" mass="34802">MRNLLRRWFIDGMSFMALGLFSSLIIGLIIDTIGTYVPFLSGLKDIGAIAMSLSGAAIGAAIAYGLKAPPLVIFSIVVVSSSAYEFGGVAGSYIASIVAIEISRLYASKTKVDIIVTPLLTIIIGYFIASLVGPWIGSFMTSIGTFIIYATEQRPFVMGILVAVVFGIILTAPLSSAALALMLDLSGLAAGAAVIGCSCHMVGFAVQGYRDNGISGVISLGIGTSMLQVPNILLNPFIIVPPVIASAVIAPVMTVFFPMENNAAGAGMGTSGFVGQIMAVETMGLSLQVVMLVLMFHIILPAVVTLLFYIVLRRVGLIKDGDQKLQLADRNN</sequence>
<feature type="transmembrane region" description="Helical" evidence="8">
    <location>
        <begin position="213"/>
        <end position="233"/>
    </location>
</feature>
<dbReference type="PANTHER" id="PTHR40063">
    <property type="entry name" value="MEMBRANE PROTEIN-RELATED"/>
    <property type="match status" value="1"/>
</dbReference>
<evidence type="ECO:0000256" key="7">
    <source>
        <dbReference type="ARBA" id="ARBA00023136"/>
    </source>
</evidence>
<evidence type="ECO:0000256" key="3">
    <source>
        <dbReference type="ARBA" id="ARBA00022475"/>
    </source>
</evidence>
<feature type="transmembrane region" description="Helical" evidence="8">
    <location>
        <begin position="112"/>
        <end position="129"/>
    </location>
</feature>
<keyword evidence="3" id="KW-1003">Cell membrane</keyword>
<evidence type="ECO:0000256" key="6">
    <source>
        <dbReference type="ARBA" id="ARBA00022989"/>
    </source>
</evidence>
<keyword evidence="7 8" id="KW-0472">Membrane</keyword>
<dbReference type="RefSeq" id="WP_377770565.1">
    <property type="nucleotide sequence ID" value="NZ_JBHUOQ010000001.1"/>
</dbReference>
<feature type="transmembrane region" description="Helical" evidence="8">
    <location>
        <begin position="46"/>
        <end position="66"/>
    </location>
</feature>
<evidence type="ECO:0000256" key="1">
    <source>
        <dbReference type="ARBA" id="ARBA00004651"/>
    </source>
</evidence>
<keyword evidence="6 8" id="KW-1133">Transmembrane helix</keyword>
<evidence type="ECO:0000313" key="11">
    <source>
        <dbReference type="Proteomes" id="UP001597519"/>
    </source>
</evidence>
<name>A0ABW5WRV3_9STAP</name>
<proteinExistence type="predicted"/>
<comment type="subcellular location">
    <subcellularLocation>
        <location evidence="1">Cell membrane</location>
        <topology evidence="1">Multi-pass membrane protein</topology>
    </subcellularLocation>
</comment>
<feature type="transmembrane region" description="Helical" evidence="8">
    <location>
        <begin position="72"/>
        <end position="100"/>
    </location>
</feature>
<feature type="transmembrane region" description="Helical" evidence="8">
    <location>
        <begin position="158"/>
        <end position="182"/>
    </location>
</feature>
<evidence type="ECO:0000256" key="2">
    <source>
        <dbReference type="ARBA" id="ARBA00022448"/>
    </source>
</evidence>
<feature type="transmembrane region" description="Helical" evidence="8">
    <location>
        <begin position="239"/>
        <end position="257"/>
    </location>
</feature>
<comment type="caution">
    <text evidence="10">The sequence shown here is derived from an EMBL/GenBank/DDBJ whole genome shotgun (WGS) entry which is preliminary data.</text>
</comment>
<evidence type="ECO:0000259" key="9">
    <source>
        <dbReference type="Pfam" id="PF13303"/>
    </source>
</evidence>
<keyword evidence="4" id="KW-0762">Sugar transport</keyword>
<keyword evidence="2" id="KW-0813">Transport</keyword>
<feature type="transmembrane region" description="Helical" evidence="8">
    <location>
        <begin position="12"/>
        <end position="34"/>
    </location>
</feature>
<dbReference type="EMBL" id="JBHUOQ010000001">
    <property type="protein sequence ID" value="MFD2828978.1"/>
    <property type="molecule type" value="Genomic_DNA"/>
</dbReference>
<gene>
    <name evidence="10" type="ORF">ACFSX4_00770</name>
</gene>
<feature type="transmembrane region" description="Helical" evidence="8">
    <location>
        <begin position="188"/>
        <end position="206"/>
    </location>
</feature>
<evidence type="ECO:0000256" key="8">
    <source>
        <dbReference type="SAM" id="Phobius"/>
    </source>
</evidence>
<dbReference type="InterPro" id="IPR003352">
    <property type="entry name" value="PTS_EIIC"/>
</dbReference>
<feature type="transmembrane region" description="Helical" evidence="8">
    <location>
        <begin position="264"/>
        <end position="283"/>
    </location>
</feature>
<feature type="domain" description="Phosphotransferase system EIIC" evidence="9">
    <location>
        <begin position="12"/>
        <end position="324"/>
    </location>
</feature>
<accession>A0ABW5WRV3</accession>
<keyword evidence="11" id="KW-1185">Reference proteome</keyword>
<dbReference type="PANTHER" id="PTHR40063:SF1">
    <property type="entry name" value="MEMBRANE PROTEIN"/>
    <property type="match status" value="1"/>
</dbReference>